<dbReference type="CDD" id="cd07043">
    <property type="entry name" value="STAS_anti-anti-sigma_factors"/>
    <property type="match status" value="1"/>
</dbReference>
<dbReference type="GO" id="GO:0043856">
    <property type="term" value="F:anti-sigma factor antagonist activity"/>
    <property type="evidence" value="ECO:0007669"/>
    <property type="project" value="InterPro"/>
</dbReference>
<reference evidence="4 5" key="1">
    <citation type="submission" date="2020-08" db="EMBL/GenBank/DDBJ databases">
        <title>Sequencing the genomes of 1000 actinobacteria strains.</title>
        <authorList>
            <person name="Klenk H.-P."/>
        </authorList>
    </citation>
    <scope>NUCLEOTIDE SEQUENCE [LARGE SCALE GENOMIC DNA]</scope>
    <source>
        <strain evidence="4 5">DSM 45584</strain>
    </source>
</reference>
<evidence type="ECO:0000256" key="2">
    <source>
        <dbReference type="RuleBase" id="RU003749"/>
    </source>
</evidence>
<dbReference type="AlphaFoldDB" id="A0A840QHD5"/>
<comment type="caution">
    <text evidence="4">The sequence shown here is derived from an EMBL/GenBank/DDBJ whole genome shotgun (WGS) entry which is preliminary data.</text>
</comment>
<dbReference type="Pfam" id="PF01740">
    <property type="entry name" value="STAS"/>
    <property type="match status" value="1"/>
</dbReference>
<dbReference type="InterPro" id="IPR003658">
    <property type="entry name" value="Anti-sigma_ant"/>
</dbReference>
<feature type="domain" description="STAS" evidence="3">
    <location>
        <begin position="50"/>
        <end position="151"/>
    </location>
</feature>
<evidence type="ECO:0000259" key="3">
    <source>
        <dbReference type="PROSITE" id="PS50801"/>
    </source>
</evidence>
<dbReference type="PANTHER" id="PTHR33495:SF2">
    <property type="entry name" value="ANTI-SIGMA FACTOR ANTAGONIST TM_1081-RELATED"/>
    <property type="match status" value="1"/>
</dbReference>
<proteinExistence type="inferred from homology"/>
<evidence type="ECO:0000256" key="1">
    <source>
        <dbReference type="ARBA" id="ARBA00009013"/>
    </source>
</evidence>
<dbReference type="PANTHER" id="PTHR33495">
    <property type="entry name" value="ANTI-SIGMA FACTOR ANTAGONIST TM_1081-RELATED-RELATED"/>
    <property type="match status" value="1"/>
</dbReference>
<accession>A0A840QHD5</accession>
<gene>
    <name evidence="4" type="ORF">BJ970_005787</name>
</gene>
<name>A0A840QHD5_9PSEU</name>
<dbReference type="InterPro" id="IPR002645">
    <property type="entry name" value="STAS_dom"/>
</dbReference>
<keyword evidence="5" id="KW-1185">Reference proteome</keyword>
<organism evidence="4 5">
    <name type="scientific">Saccharopolyspora phatthalungensis</name>
    <dbReference type="NCBI Taxonomy" id="664693"/>
    <lineage>
        <taxon>Bacteria</taxon>
        <taxon>Bacillati</taxon>
        <taxon>Actinomycetota</taxon>
        <taxon>Actinomycetes</taxon>
        <taxon>Pseudonocardiales</taxon>
        <taxon>Pseudonocardiaceae</taxon>
        <taxon>Saccharopolyspora</taxon>
    </lineage>
</organism>
<dbReference type="RefSeq" id="WP_184729851.1">
    <property type="nucleotide sequence ID" value="NZ_JACHIW010000002.1"/>
</dbReference>
<dbReference type="Gene3D" id="3.30.750.24">
    <property type="entry name" value="STAS domain"/>
    <property type="match status" value="1"/>
</dbReference>
<sequence>MIVSRSGMPPAAWTDHGHAIVTPCTADDPVATHATSVSALRLAVEWPAAGVVVVRIGGEIDLSTVPRLTEVIRQRLTAAALNTVILDLSGVSFASSAAIELLLHSQRRADHRGVQLFVVPGGGAILRLLTITGLRERFVCRETAAQAVADAGV</sequence>
<comment type="similarity">
    <text evidence="1 2">Belongs to the anti-sigma-factor antagonist family.</text>
</comment>
<protein>
    <recommendedName>
        <fullName evidence="2">Anti-sigma factor antagonist</fullName>
    </recommendedName>
</protein>
<dbReference type="NCBIfam" id="TIGR00377">
    <property type="entry name" value="ant_ant_sig"/>
    <property type="match status" value="1"/>
</dbReference>
<dbReference type="SUPFAM" id="SSF52091">
    <property type="entry name" value="SpoIIaa-like"/>
    <property type="match status" value="1"/>
</dbReference>
<dbReference type="EMBL" id="JACHIW010000002">
    <property type="protein sequence ID" value="MBB5158188.1"/>
    <property type="molecule type" value="Genomic_DNA"/>
</dbReference>
<evidence type="ECO:0000313" key="4">
    <source>
        <dbReference type="EMBL" id="MBB5158188.1"/>
    </source>
</evidence>
<dbReference type="PROSITE" id="PS50801">
    <property type="entry name" value="STAS"/>
    <property type="match status" value="1"/>
</dbReference>
<dbReference type="Proteomes" id="UP000584374">
    <property type="component" value="Unassembled WGS sequence"/>
</dbReference>
<evidence type="ECO:0000313" key="5">
    <source>
        <dbReference type="Proteomes" id="UP000584374"/>
    </source>
</evidence>
<dbReference type="InterPro" id="IPR036513">
    <property type="entry name" value="STAS_dom_sf"/>
</dbReference>